<dbReference type="SUPFAM" id="SSF103473">
    <property type="entry name" value="MFS general substrate transporter"/>
    <property type="match status" value="1"/>
</dbReference>
<feature type="transmembrane region" description="Helical" evidence="7">
    <location>
        <begin position="486"/>
        <end position="504"/>
    </location>
</feature>
<dbReference type="Proteomes" id="UP000017048">
    <property type="component" value="Unassembled WGS sequence"/>
</dbReference>
<comment type="subcellular location">
    <subcellularLocation>
        <location evidence="1">Cell membrane</location>
        <topology evidence="1">Multi-pass membrane protein</topology>
    </subcellularLocation>
</comment>
<feature type="transmembrane region" description="Helical" evidence="7">
    <location>
        <begin position="176"/>
        <end position="197"/>
    </location>
</feature>
<dbReference type="PROSITE" id="PS50850">
    <property type="entry name" value="MFS"/>
    <property type="match status" value="1"/>
</dbReference>
<dbReference type="STRING" id="1824.SAMN05444423_102557"/>
<dbReference type="EMBL" id="BAFO02000032">
    <property type="protein sequence ID" value="GAD86063.1"/>
    <property type="molecule type" value="Genomic_DNA"/>
</dbReference>
<evidence type="ECO:0000313" key="9">
    <source>
        <dbReference type="EMBL" id="GAD86063.1"/>
    </source>
</evidence>
<proteinExistence type="predicted"/>
<feature type="transmembrane region" description="Helical" evidence="7">
    <location>
        <begin position="114"/>
        <end position="139"/>
    </location>
</feature>
<evidence type="ECO:0000313" key="10">
    <source>
        <dbReference type="Proteomes" id="UP000017048"/>
    </source>
</evidence>
<dbReference type="RefSeq" id="WP_019047162.1">
    <property type="nucleotide sequence ID" value="NZ_BAFO02000032.1"/>
</dbReference>
<gene>
    <name evidence="9" type="ORF">NCAST_32_05500</name>
</gene>
<evidence type="ECO:0000259" key="8">
    <source>
        <dbReference type="PROSITE" id="PS50850"/>
    </source>
</evidence>
<feature type="transmembrane region" description="Helical" evidence="7">
    <location>
        <begin position="89"/>
        <end position="108"/>
    </location>
</feature>
<dbReference type="AlphaFoldDB" id="U5EI85"/>
<feature type="transmembrane region" description="Helical" evidence="7">
    <location>
        <begin position="151"/>
        <end position="170"/>
    </location>
</feature>
<keyword evidence="5 7" id="KW-1133">Transmembrane helix</keyword>
<evidence type="ECO:0000256" key="7">
    <source>
        <dbReference type="SAM" id="Phobius"/>
    </source>
</evidence>
<evidence type="ECO:0000256" key="5">
    <source>
        <dbReference type="ARBA" id="ARBA00022989"/>
    </source>
</evidence>
<protein>
    <submittedName>
        <fullName evidence="9">Drug resistance transporter</fullName>
    </submittedName>
</protein>
<feature type="transmembrane region" description="Helical" evidence="7">
    <location>
        <begin position="311"/>
        <end position="331"/>
    </location>
</feature>
<dbReference type="Gene3D" id="1.20.1250.20">
    <property type="entry name" value="MFS general substrate transporter like domains"/>
    <property type="match status" value="1"/>
</dbReference>
<keyword evidence="10" id="KW-1185">Reference proteome</keyword>
<evidence type="ECO:0000256" key="6">
    <source>
        <dbReference type="ARBA" id="ARBA00023136"/>
    </source>
</evidence>
<feature type="transmembrane region" description="Helical" evidence="7">
    <location>
        <begin position="413"/>
        <end position="432"/>
    </location>
</feature>
<evidence type="ECO:0000256" key="2">
    <source>
        <dbReference type="ARBA" id="ARBA00022448"/>
    </source>
</evidence>
<dbReference type="InterPro" id="IPR036259">
    <property type="entry name" value="MFS_trans_sf"/>
</dbReference>
<dbReference type="Pfam" id="PF07690">
    <property type="entry name" value="MFS_1"/>
    <property type="match status" value="1"/>
</dbReference>
<evidence type="ECO:0000256" key="1">
    <source>
        <dbReference type="ARBA" id="ARBA00004651"/>
    </source>
</evidence>
<dbReference type="InterPro" id="IPR005829">
    <property type="entry name" value="Sugar_transporter_CS"/>
</dbReference>
<feature type="transmembrane region" description="Helical" evidence="7">
    <location>
        <begin position="60"/>
        <end position="77"/>
    </location>
</feature>
<feature type="transmembrane region" description="Helical" evidence="7">
    <location>
        <begin position="240"/>
        <end position="256"/>
    </location>
</feature>
<keyword evidence="3" id="KW-1003">Cell membrane</keyword>
<keyword evidence="4 7" id="KW-0812">Transmembrane</keyword>
<keyword evidence="2" id="KW-0813">Transport</keyword>
<dbReference type="CDD" id="cd17321">
    <property type="entry name" value="MFS_MMR_MDR_like"/>
    <property type="match status" value="1"/>
</dbReference>
<dbReference type="GO" id="GO:0022857">
    <property type="term" value="F:transmembrane transporter activity"/>
    <property type="evidence" value="ECO:0007669"/>
    <property type="project" value="InterPro"/>
</dbReference>
<feature type="transmembrane region" description="Helical" evidence="7">
    <location>
        <begin position="21"/>
        <end position="40"/>
    </location>
</feature>
<dbReference type="PRINTS" id="PR01036">
    <property type="entry name" value="TCRTETB"/>
</dbReference>
<organism evidence="9 10">
    <name type="scientific">Nocardia asteroides NBRC 15531</name>
    <dbReference type="NCBI Taxonomy" id="1110697"/>
    <lineage>
        <taxon>Bacteria</taxon>
        <taxon>Bacillati</taxon>
        <taxon>Actinomycetota</taxon>
        <taxon>Actinomycetes</taxon>
        <taxon>Mycobacteriales</taxon>
        <taxon>Nocardiaceae</taxon>
        <taxon>Nocardia</taxon>
    </lineage>
</organism>
<keyword evidence="6 7" id="KW-0472">Membrane</keyword>
<dbReference type="eggNOG" id="COG0477">
    <property type="taxonomic scope" value="Bacteria"/>
</dbReference>
<evidence type="ECO:0000256" key="3">
    <source>
        <dbReference type="ARBA" id="ARBA00022475"/>
    </source>
</evidence>
<dbReference type="GeneID" id="91517587"/>
<feature type="domain" description="Major facilitator superfamily (MFS) profile" evidence="8">
    <location>
        <begin position="23"/>
        <end position="508"/>
    </location>
</feature>
<dbReference type="PROSITE" id="PS00216">
    <property type="entry name" value="SUGAR_TRANSPORT_1"/>
    <property type="match status" value="1"/>
</dbReference>
<accession>U5EI85</accession>
<dbReference type="OrthoDB" id="9781469at2"/>
<comment type="caution">
    <text evidence="9">The sequence shown here is derived from an EMBL/GenBank/DDBJ whole genome shotgun (WGS) entry which is preliminary data.</text>
</comment>
<feature type="transmembrane region" description="Helical" evidence="7">
    <location>
        <begin position="277"/>
        <end position="299"/>
    </location>
</feature>
<evidence type="ECO:0000256" key="4">
    <source>
        <dbReference type="ARBA" id="ARBA00022692"/>
    </source>
</evidence>
<dbReference type="InterPro" id="IPR020846">
    <property type="entry name" value="MFS_dom"/>
</dbReference>
<sequence>MSTLRDEAVPASAGLSARRRWSALAVLSMALTVIAVDMTILNVALPHIAADLAPTATQQLWIVDVYSLILAGLLVPMSALADRFGRKRMLLAGFAVFGGVSLAVLLVHTPAALIALRALLGVGGAMVMPTTLSMLRVIFTDPKERATALGVWAAVSAVGMAVGPVVGGLLLEHISWHSAFLVNVPLMAVAVVAGLLILPEYRSPHPPPFDLAATLASIVGMVGLVWSIKHFAEKGFDDPTAWAVLAAAGLVLAWFVRRCLRSPAPILDLGLFRRAPFTGGILAALASMFAMGALLLLVAQWLQLVQGRSPLQAGVALLPAAIAMMVVSPVAPALAQRLGARNVLGGGLAVAGIGFLIIVLAPEPLSYPWVAVALALLGGGGSSLAVGSAIIMAGTPQEKAGNAAALEETSYELGSVLGVAVLGSVASASYGAHLAEGSALTGLGAEQAHAARESLAGAMEIAAQTGSAELAARAGDAFVDSLTRTGLVGFVVMLVAATVATVLIPRDLTITGREH</sequence>
<dbReference type="Gene3D" id="1.20.1720.10">
    <property type="entry name" value="Multidrug resistance protein D"/>
    <property type="match status" value="1"/>
</dbReference>
<feature type="transmembrane region" description="Helical" evidence="7">
    <location>
        <begin position="343"/>
        <end position="361"/>
    </location>
</feature>
<name>U5EI85_NOCAS</name>
<dbReference type="PANTHER" id="PTHR42718">
    <property type="entry name" value="MAJOR FACILITATOR SUPERFAMILY MULTIDRUG TRANSPORTER MFSC"/>
    <property type="match status" value="1"/>
</dbReference>
<feature type="transmembrane region" description="Helical" evidence="7">
    <location>
        <begin position="209"/>
        <end position="228"/>
    </location>
</feature>
<dbReference type="GO" id="GO:0005886">
    <property type="term" value="C:plasma membrane"/>
    <property type="evidence" value="ECO:0007669"/>
    <property type="project" value="UniProtKB-SubCell"/>
</dbReference>
<dbReference type="PANTHER" id="PTHR42718:SF47">
    <property type="entry name" value="METHYL VIOLOGEN RESISTANCE PROTEIN SMVA"/>
    <property type="match status" value="1"/>
</dbReference>
<reference evidence="9 10" key="1">
    <citation type="journal article" date="2014" name="BMC Genomics">
        <title>Genome based analysis of type-I polyketide synthase and nonribosomal peptide synthetase gene clusters in seven strains of five representative Nocardia species.</title>
        <authorList>
            <person name="Komaki H."/>
            <person name="Ichikawa N."/>
            <person name="Hosoyama A."/>
            <person name="Takahashi-Nakaguchi A."/>
            <person name="Matsuzawa T."/>
            <person name="Suzuki K."/>
            <person name="Fujita N."/>
            <person name="Gonoi T."/>
        </authorList>
    </citation>
    <scope>NUCLEOTIDE SEQUENCE [LARGE SCALE GENOMIC DNA]</scope>
    <source>
        <strain evidence="9 10">NBRC 15531</strain>
    </source>
</reference>
<feature type="transmembrane region" description="Helical" evidence="7">
    <location>
        <begin position="367"/>
        <end position="392"/>
    </location>
</feature>
<dbReference type="InterPro" id="IPR011701">
    <property type="entry name" value="MFS"/>
</dbReference>